<dbReference type="Proteomes" id="UP000295636">
    <property type="component" value="Unassembled WGS sequence"/>
</dbReference>
<name>A0A4R5KUM6_9BACL</name>
<dbReference type="InterPro" id="IPR050312">
    <property type="entry name" value="IolE/XylAMocC-like"/>
</dbReference>
<dbReference type="InterPro" id="IPR036237">
    <property type="entry name" value="Xyl_isomerase-like_sf"/>
</dbReference>
<organism evidence="2 3">
    <name type="scientific">Paenibacillus piri</name>
    <dbReference type="NCBI Taxonomy" id="2547395"/>
    <lineage>
        <taxon>Bacteria</taxon>
        <taxon>Bacillati</taxon>
        <taxon>Bacillota</taxon>
        <taxon>Bacilli</taxon>
        <taxon>Bacillales</taxon>
        <taxon>Paenibacillaceae</taxon>
        <taxon>Paenibacillus</taxon>
    </lineage>
</organism>
<dbReference type="SUPFAM" id="SSF51658">
    <property type="entry name" value="Xylose isomerase-like"/>
    <property type="match status" value="1"/>
</dbReference>
<dbReference type="EMBL" id="SMRT01000003">
    <property type="protein sequence ID" value="TDF98765.1"/>
    <property type="molecule type" value="Genomic_DNA"/>
</dbReference>
<sequence length="334" mass="37202">MKFGLTVNGTVYAMGIRPGVNRERITAMELLQTAESYGLEGAEIPYGIVQSGDPDEIAGYAQQKGLFINVAAGGYEPASLIEAMKLAKRVGAQTVRTVVGGAKFGGDRRHMAGTWQPFLQTILRSFQEVMDSADPAGPSLSVENHQDLASEELIWLCETIGSDRFGITLDTGNPLATAEEPVDFFRRVAPYVKNVHLKEYAIYGSEEGFRLVRKPLGQGVINFPELLRIFNDANPQVTMSVEHGALEARHVRVLEEDFWTEYPERSARQLTRLLRFVEDHARHRGDWRTPFEKGASPDEIAEYEIGELHAGIAYLTNLIKPYKQAQAQVIPIIR</sequence>
<evidence type="ECO:0000313" key="3">
    <source>
        <dbReference type="Proteomes" id="UP000295636"/>
    </source>
</evidence>
<dbReference type="PANTHER" id="PTHR12110">
    <property type="entry name" value="HYDROXYPYRUVATE ISOMERASE"/>
    <property type="match status" value="1"/>
</dbReference>
<dbReference type="Gene3D" id="3.20.20.150">
    <property type="entry name" value="Divalent-metal-dependent TIM barrel enzymes"/>
    <property type="match status" value="1"/>
</dbReference>
<evidence type="ECO:0000313" key="2">
    <source>
        <dbReference type="EMBL" id="TDF98765.1"/>
    </source>
</evidence>
<accession>A0A4R5KUM6</accession>
<comment type="caution">
    <text evidence="2">The sequence shown here is derived from an EMBL/GenBank/DDBJ whole genome shotgun (WGS) entry which is preliminary data.</text>
</comment>
<keyword evidence="3" id="KW-1185">Reference proteome</keyword>
<dbReference type="PANTHER" id="PTHR12110:SF53">
    <property type="entry name" value="BLR5974 PROTEIN"/>
    <property type="match status" value="1"/>
</dbReference>
<protein>
    <submittedName>
        <fullName evidence="2">Sugar phosphate isomerase/epimerase</fullName>
    </submittedName>
</protein>
<reference evidence="2 3" key="1">
    <citation type="submission" date="2019-03" db="EMBL/GenBank/DDBJ databases">
        <title>This is whole genome sequence of Paenibacillus sp MS74 strain.</title>
        <authorList>
            <person name="Trinh H.N."/>
        </authorList>
    </citation>
    <scope>NUCLEOTIDE SEQUENCE [LARGE SCALE GENOMIC DNA]</scope>
    <source>
        <strain evidence="2 3">MS74</strain>
    </source>
</reference>
<dbReference type="RefSeq" id="WP_133227133.1">
    <property type="nucleotide sequence ID" value="NZ_SMRT01000003.1"/>
</dbReference>
<dbReference type="InterPro" id="IPR013022">
    <property type="entry name" value="Xyl_isomerase-like_TIM-brl"/>
</dbReference>
<keyword evidence="2" id="KW-0413">Isomerase</keyword>
<dbReference type="AlphaFoldDB" id="A0A4R5KUM6"/>
<dbReference type="Pfam" id="PF01261">
    <property type="entry name" value="AP_endonuc_2"/>
    <property type="match status" value="1"/>
</dbReference>
<evidence type="ECO:0000259" key="1">
    <source>
        <dbReference type="Pfam" id="PF01261"/>
    </source>
</evidence>
<dbReference type="OrthoDB" id="256906at2"/>
<gene>
    <name evidence="2" type="ORF">E1757_09585</name>
</gene>
<proteinExistence type="predicted"/>
<feature type="domain" description="Xylose isomerase-like TIM barrel" evidence="1">
    <location>
        <begin position="79"/>
        <end position="244"/>
    </location>
</feature>
<dbReference type="GO" id="GO:0016853">
    <property type="term" value="F:isomerase activity"/>
    <property type="evidence" value="ECO:0007669"/>
    <property type="project" value="UniProtKB-KW"/>
</dbReference>